<gene>
    <name evidence="10" type="ORF">IWQ62_002634</name>
</gene>
<comment type="caution">
    <text evidence="10">The sequence shown here is derived from an EMBL/GenBank/DDBJ whole genome shotgun (WGS) entry which is preliminary data.</text>
</comment>
<feature type="domain" description="Essential protein Yae1 N-terminal" evidence="9">
    <location>
        <begin position="39"/>
        <end position="75"/>
    </location>
</feature>
<evidence type="ECO:0000259" key="9">
    <source>
        <dbReference type="Pfam" id="PF09811"/>
    </source>
</evidence>
<comment type="similarity">
    <text evidence="3">Belongs to the YAE1 family.</text>
</comment>
<keyword evidence="6" id="KW-0963">Cytoplasm</keyword>
<dbReference type="EMBL" id="JANBPY010000586">
    <property type="protein sequence ID" value="KAJ1965565.1"/>
    <property type="molecule type" value="Genomic_DNA"/>
</dbReference>
<dbReference type="Pfam" id="PF09811">
    <property type="entry name" value="Yae1_N"/>
    <property type="match status" value="1"/>
</dbReference>
<protein>
    <recommendedName>
        <fullName evidence="5">Protein YAE1</fullName>
    </recommendedName>
    <alternativeName>
        <fullName evidence="4">Protein yae1</fullName>
    </alternativeName>
</protein>
<feature type="region of interest" description="Disordered" evidence="8">
    <location>
        <begin position="175"/>
        <end position="196"/>
    </location>
</feature>
<dbReference type="InterPro" id="IPR019191">
    <property type="entry name" value="Essential_protein_Yae1_N"/>
</dbReference>
<keyword evidence="7" id="KW-0539">Nucleus</keyword>
<organism evidence="10 11">
    <name type="scientific">Dispira parvispora</name>
    <dbReference type="NCBI Taxonomy" id="1520584"/>
    <lineage>
        <taxon>Eukaryota</taxon>
        <taxon>Fungi</taxon>
        <taxon>Fungi incertae sedis</taxon>
        <taxon>Zoopagomycota</taxon>
        <taxon>Kickxellomycotina</taxon>
        <taxon>Dimargaritomycetes</taxon>
        <taxon>Dimargaritales</taxon>
        <taxon>Dimargaritaceae</taxon>
        <taxon>Dispira</taxon>
    </lineage>
</organism>
<evidence type="ECO:0000256" key="5">
    <source>
        <dbReference type="ARBA" id="ARBA00018400"/>
    </source>
</evidence>
<dbReference type="AlphaFoldDB" id="A0A9W8AWC0"/>
<reference evidence="10" key="1">
    <citation type="submission" date="2022-07" db="EMBL/GenBank/DDBJ databases">
        <title>Phylogenomic reconstructions and comparative analyses of Kickxellomycotina fungi.</title>
        <authorList>
            <person name="Reynolds N.K."/>
            <person name="Stajich J.E."/>
            <person name="Barry K."/>
            <person name="Grigoriev I.V."/>
            <person name="Crous P."/>
            <person name="Smith M.E."/>
        </authorList>
    </citation>
    <scope>NUCLEOTIDE SEQUENCE</scope>
    <source>
        <strain evidence="10">RSA 1196</strain>
    </source>
</reference>
<dbReference type="GO" id="GO:0005737">
    <property type="term" value="C:cytoplasm"/>
    <property type="evidence" value="ECO:0007669"/>
    <property type="project" value="UniProtKB-SubCell"/>
</dbReference>
<evidence type="ECO:0000256" key="6">
    <source>
        <dbReference type="ARBA" id="ARBA00022490"/>
    </source>
</evidence>
<name>A0A9W8AWC0_9FUNG</name>
<comment type="subcellular location">
    <subcellularLocation>
        <location evidence="2">Cytoplasm</location>
    </subcellularLocation>
    <subcellularLocation>
        <location evidence="1">Nucleus</location>
    </subcellularLocation>
</comment>
<dbReference type="PANTHER" id="PTHR18829">
    <property type="entry name" value="PROTEIN YAE1 HOMOLOG"/>
    <property type="match status" value="1"/>
</dbReference>
<dbReference type="OrthoDB" id="20086at2759"/>
<dbReference type="GO" id="GO:0005634">
    <property type="term" value="C:nucleus"/>
    <property type="evidence" value="ECO:0007669"/>
    <property type="project" value="UniProtKB-SubCell"/>
</dbReference>
<dbReference type="PANTHER" id="PTHR18829:SF0">
    <property type="entry name" value="PROTEIN YAE1 HOMOLOG"/>
    <property type="match status" value="1"/>
</dbReference>
<evidence type="ECO:0000256" key="8">
    <source>
        <dbReference type="SAM" id="MobiDB-lite"/>
    </source>
</evidence>
<evidence type="ECO:0000256" key="7">
    <source>
        <dbReference type="ARBA" id="ARBA00023242"/>
    </source>
</evidence>
<accession>A0A9W8AWC0</accession>
<evidence type="ECO:0000313" key="10">
    <source>
        <dbReference type="EMBL" id="KAJ1965565.1"/>
    </source>
</evidence>
<evidence type="ECO:0000256" key="1">
    <source>
        <dbReference type="ARBA" id="ARBA00004123"/>
    </source>
</evidence>
<evidence type="ECO:0000256" key="2">
    <source>
        <dbReference type="ARBA" id="ARBA00004496"/>
    </source>
</evidence>
<keyword evidence="11" id="KW-1185">Reference proteome</keyword>
<sequence>MSDSEDTWGEGSDLAEHEYDQRMAEREWNRLQDVHGKSGYAEGITEGRETHMQNGFDTGFHEGLRAGLITGLLQGGQDTLNRYLSTTQITSDTDEESITTASMADLNYFKLFDADYFSNPPKSTLPLPADSADPSTTDGDHPLVGSLLEDSTAFPTRQQFQYLVQELSDTQQQTLQPYIDTLTDSMHRSLKPPGQP</sequence>
<evidence type="ECO:0000256" key="3">
    <source>
        <dbReference type="ARBA" id="ARBA00007096"/>
    </source>
</evidence>
<proteinExistence type="inferred from homology"/>
<dbReference type="Proteomes" id="UP001150925">
    <property type="component" value="Unassembled WGS sequence"/>
</dbReference>
<evidence type="ECO:0000256" key="4">
    <source>
        <dbReference type="ARBA" id="ARBA00017286"/>
    </source>
</evidence>
<dbReference type="InterPro" id="IPR038881">
    <property type="entry name" value="Yae1-like"/>
</dbReference>
<feature type="region of interest" description="Disordered" evidence="8">
    <location>
        <begin position="123"/>
        <end position="143"/>
    </location>
</feature>
<evidence type="ECO:0000313" key="11">
    <source>
        <dbReference type="Proteomes" id="UP001150925"/>
    </source>
</evidence>